<dbReference type="Pfam" id="PF00664">
    <property type="entry name" value="ABC_membrane"/>
    <property type="match status" value="1"/>
</dbReference>
<feature type="domain" description="ABC transporter" evidence="8">
    <location>
        <begin position="372"/>
        <end position="605"/>
    </location>
</feature>
<name>A0A0M9CI18_9FLAO</name>
<evidence type="ECO:0000256" key="1">
    <source>
        <dbReference type="ARBA" id="ARBA00004651"/>
    </source>
</evidence>
<feature type="domain" description="ABC transmembrane type-1" evidence="9">
    <location>
        <begin position="19"/>
        <end position="338"/>
    </location>
</feature>
<evidence type="ECO:0000256" key="7">
    <source>
        <dbReference type="SAM" id="Phobius"/>
    </source>
</evidence>
<evidence type="ECO:0000256" key="2">
    <source>
        <dbReference type="ARBA" id="ARBA00022692"/>
    </source>
</evidence>
<proteinExistence type="predicted"/>
<dbReference type="EMBL" id="LGBR01000001">
    <property type="protein sequence ID" value="KOY53041.1"/>
    <property type="molecule type" value="Genomic_DNA"/>
</dbReference>
<evidence type="ECO:0000313" key="12">
    <source>
        <dbReference type="Proteomes" id="UP000037716"/>
    </source>
</evidence>
<dbReference type="Proteomes" id="UP000183071">
    <property type="component" value="Unassembled WGS sequence"/>
</dbReference>
<dbReference type="OrthoDB" id="1291564at2"/>
<evidence type="ECO:0000313" key="13">
    <source>
        <dbReference type="Proteomes" id="UP000183071"/>
    </source>
</evidence>
<dbReference type="PROSITE" id="PS50929">
    <property type="entry name" value="ABC_TM1F"/>
    <property type="match status" value="1"/>
</dbReference>
<reference evidence="10 12" key="1">
    <citation type="submission" date="2015-07" db="EMBL/GenBank/DDBJ databases">
        <title>Genome of Polaribacter dokdonenesis DSW-5, isolated from seawater off Dokdo in Korea.</title>
        <authorList>
            <person name="Yoon K."/>
            <person name="Song J.Y."/>
            <person name="Kim J.F."/>
        </authorList>
    </citation>
    <scope>NUCLEOTIDE SEQUENCE [LARGE SCALE GENOMIC DNA]</scope>
    <source>
        <strain evidence="10 12">DSW-5</strain>
    </source>
</reference>
<dbReference type="CDD" id="cd18552">
    <property type="entry name" value="ABC_6TM_MsbA_like"/>
    <property type="match status" value="1"/>
</dbReference>
<dbReference type="SUPFAM" id="SSF52540">
    <property type="entry name" value="P-loop containing nucleoside triphosphate hydrolases"/>
    <property type="match status" value="1"/>
</dbReference>
<dbReference type="Gene3D" id="3.40.50.300">
    <property type="entry name" value="P-loop containing nucleotide triphosphate hydrolases"/>
    <property type="match status" value="1"/>
</dbReference>
<dbReference type="STRING" id="1300348.I602_2601"/>
<feature type="transmembrane region" description="Helical" evidence="7">
    <location>
        <begin position="89"/>
        <end position="107"/>
    </location>
</feature>
<evidence type="ECO:0000259" key="9">
    <source>
        <dbReference type="PROSITE" id="PS50929"/>
    </source>
</evidence>
<dbReference type="EMBL" id="FNUE01000002">
    <property type="protein sequence ID" value="SEE56329.1"/>
    <property type="molecule type" value="Genomic_DNA"/>
</dbReference>
<evidence type="ECO:0000313" key="10">
    <source>
        <dbReference type="EMBL" id="KOY53041.1"/>
    </source>
</evidence>
<evidence type="ECO:0000313" key="11">
    <source>
        <dbReference type="EMBL" id="SEE56329.1"/>
    </source>
</evidence>
<evidence type="ECO:0000256" key="6">
    <source>
        <dbReference type="ARBA" id="ARBA00023136"/>
    </source>
</evidence>
<dbReference type="InterPro" id="IPR017871">
    <property type="entry name" value="ABC_transporter-like_CS"/>
</dbReference>
<dbReference type="InterPro" id="IPR003439">
    <property type="entry name" value="ABC_transporter-like_ATP-bd"/>
</dbReference>
<dbReference type="InterPro" id="IPR003593">
    <property type="entry name" value="AAA+_ATPase"/>
</dbReference>
<dbReference type="RefSeq" id="WP_053975088.1">
    <property type="nucleotide sequence ID" value="NZ_FNUE01000002.1"/>
</dbReference>
<dbReference type="InterPro" id="IPR027417">
    <property type="entry name" value="P-loop_NTPase"/>
</dbReference>
<protein>
    <submittedName>
        <fullName evidence="11">ATP-binding cassette, subfamily B, MsbA</fullName>
    </submittedName>
    <submittedName>
        <fullName evidence="10">Lipid A export ATP-binding/permease protein MsbA</fullName>
    </submittedName>
</protein>
<dbReference type="SMART" id="SM00382">
    <property type="entry name" value="AAA"/>
    <property type="match status" value="1"/>
</dbReference>
<keyword evidence="2 7" id="KW-0812">Transmembrane</keyword>
<dbReference type="Gene3D" id="1.20.1560.10">
    <property type="entry name" value="ABC transporter type 1, transmembrane domain"/>
    <property type="match status" value="1"/>
</dbReference>
<dbReference type="Pfam" id="PF00005">
    <property type="entry name" value="ABC_tran"/>
    <property type="match status" value="1"/>
</dbReference>
<dbReference type="PANTHER" id="PTHR43394:SF1">
    <property type="entry name" value="ATP-BINDING CASSETTE SUB-FAMILY B MEMBER 10, MITOCHONDRIAL"/>
    <property type="match status" value="1"/>
</dbReference>
<organism evidence="10 12">
    <name type="scientific">Polaribacter dokdonensis DSW-5</name>
    <dbReference type="NCBI Taxonomy" id="1300348"/>
    <lineage>
        <taxon>Bacteria</taxon>
        <taxon>Pseudomonadati</taxon>
        <taxon>Bacteroidota</taxon>
        <taxon>Flavobacteriia</taxon>
        <taxon>Flavobacteriales</taxon>
        <taxon>Flavobacteriaceae</taxon>
    </lineage>
</organism>
<dbReference type="GO" id="GO:0005524">
    <property type="term" value="F:ATP binding"/>
    <property type="evidence" value="ECO:0007669"/>
    <property type="project" value="UniProtKB-KW"/>
</dbReference>
<keyword evidence="4 10" id="KW-0067">ATP-binding</keyword>
<dbReference type="GO" id="GO:0005886">
    <property type="term" value="C:plasma membrane"/>
    <property type="evidence" value="ECO:0007669"/>
    <property type="project" value="UniProtKB-SubCell"/>
</dbReference>
<feature type="transmembrane region" description="Helical" evidence="7">
    <location>
        <begin position="179"/>
        <end position="208"/>
    </location>
</feature>
<dbReference type="PATRIC" id="fig|1300348.6.peg.2603"/>
<keyword evidence="5 7" id="KW-1133">Transmembrane helix</keyword>
<reference evidence="11 13" key="2">
    <citation type="submission" date="2016-10" db="EMBL/GenBank/DDBJ databases">
        <authorList>
            <person name="Varghese N."/>
            <person name="Submissions S."/>
        </authorList>
    </citation>
    <scope>NUCLEOTIDE SEQUENCE [LARGE SCALE GENOMIC DNA]</scope>
    <source>
        <strain evidence="11 13">DSW-5</strain>
    </source>
</reference>
<keyword evidence="13" id="KW-1185">Reference proteome</keyword>
<evidence type="ECO:0000256" key="3">
    <source>
        <dbReference type="ARBA" id="ARBA00022741"/>
    </source>
</evidence>
<dbReference type="InterPro" id="IPR039421">
    <property type="entry name" value="Type_1_exporter"/>
</dbReference>
<keyword evidence="6 7" id="KW-0472">Membrane</keyword>
<dbReference type="GO" id="GO:0015421">
    <property type="term" value="F:ABC-type oligopeptide transporter activity"/>
    <property type="evidence" value="ECO:0007669"/>
    <property type="project" value="TreeGrafter"/>
</dbReference>
<evidence type="ECO:0000256" key="5">
    <source>
        <dbReference type="ARBA" id="ARBA00022989"/>
    </source>
</evidence>
<dbReference type="PANTHER" id="PTHR43394">
    <property type="entry name" value="ATP-DEPENDENT PERMEASE MDL1, MITOCHONDRIAL"/>
    <property type="match status" value="1"/>
</dbReference>
<evidence type="ECO:0000256" key="4">
    <source>
        <dbReference type="ARBA" id="ARBA00022840"/>
    </source>
</evidence>
<comment type="caution">
    <text evidence="10">The sequence shown here is derived from an EMBL/GenBank/DDBJ whole genome shotgun (WGS) entry which is preliminary data.</text>
</comment>
<gene>
    <name evidence="10" type="ORF">I602_2601</name>
    <name evidence="11" type="ORF">SAMN05444353_2376</name>
</gene>
<keyword evidence="3" id="KW-0547">Nucleotide-binding</keyword>
<accession>A0A0M9CI18</accession>
<sequence>MGYFKDILKYEKKYRKFTLLNVVFNIFYAIFNVLSVLAFIPVLGILFETDKEIVVEPTYNGITNIGSYLKESFYFFISEKIENDGQIQTLLFICLLALSLFFLKNFFRYLASYVITFLRTGIVKDLRDKLYHKIVELPISYFTEKRKGDIIARMTADVQEVEVSILTSIETIVREPLTVVIAISIMLFMSVKLTLFVFILLPVSGFIISSISKKLKANSVKAQQETGTFLSFIEETLSGLRVIKGFNSEKIIERKFNNSTTTFKNLMTSVFHRQTLASPMSEFLGSATIIAILWFGGREVLSNTSSLQPDEFMGYIVLFYTVLNPIKLITTSYYNIQKGEASAERIMQVLNTENHIKDKPDATVKSEFNSKIEFKNISFKYKKDYVLKDFSLTINKGETVALVGQSGSGKSTLANLITRFYDVNSGDILIDGESIKNITKKSLRDLMGIVTQESILFNDTVENNIKLGTENASSEEILEASEIANANEFIQNLPEKFQTNIGDSGGTLSGGQKQRLSIARAVLKNPPIMILDEATSALDTESEQLVQLALEKMMQNRTSLVIAHRLSTIQKADTIVVMKKGQIVEQGKHEELLTKKGEYFKLVTMQSLS</sequence>
<dbReference type="SUPFAM" id="SSF90123">
    <property type="entry name" value="ABC transporter transmembrane region"/>
    <property type="match status" value="1"/>
</dbReference>
<evidence type="ECO:0000259" key="8">
    <source>
        <dbReference type="PROSITE" id="PS50893"/>
    </source>
</evidence>
<dbReference type="InterPro" id="IPR036640">
    <property type="entry name" value="ABC1_TM_sf"/>
</dbReference>
<dbReference type="PROSITE" id="PS00211">
    <property type="entry name" value="ABC_TRANSPORTER_1"/>
    <property type="match status" value="1"/>
</dbReference>
<dbReference type="GO" id="GO:0016887">
    <property type="term" value="F:ATP hydrolysis activity"/>
    <property type="evidence" value="ECO:0007669"/>
    <property type="project" value="InterPro"/>
</dbReference>
<dbReference type="PROSITE" id="PS50893">
    <property type="entry name" value="ABC_TRANSPORTER_2"/>
    <property type="match status" value="1"/>
</dbReference>
<comment type="subcellular location">
    <subcellularLocation>
        <location evidence="1">Cell membrane</location>
        <topology evidence="1">Multi-pass membrane protein</topology>
    </subcellularLocation>
</comment>
<dbReference type="AlphaFoldDB" id="A0A0M9CI18"/>
<dbReference type="Proteomes" id="UP000037716">
    <property type="component" value="Unassembled WGS sequence"/>
</dbReference>
<dbReference type="FunFam" id="3.40.50.300:FF:000218">
    <property type="entry name" value="Multidrug ABC transporter ATP-binding protein"/>
    <property type="match status" value="1"/>
</dbReference>
<feature type="transmembrane region" description="Helical" evidence="7">
    <location>
        <begin position="20"/>
        <end position="47"/>
    </location>
</feature>
<dbReference type="InterPro" id="IPR011527">
    <property type="entry name" value="ABC1_TM_dom"/>
</dbReference>